<reference evidence="6 7" key="1">
    <citation type="submission" date="2015-04" db="EMBL/GenBank/DDBJ databases">
        <title>Microcin producing Clostridium sp. JC272T.</title>
        <authorList>
            <person name="Jyothsna T."/>
            <person name="Sasikala C."/>
            <person name="Ramana C."/>
        </authorList>
    </citation>
    <scope>NUCLEOTIDE SEQUENCE [LARGE SCALE GENOMIC DNA]</scope>
    <source>
        <strain evidence="6 7">JC272</strain>
    </source>
</reference>
<proteinExistence type="inferred from homology"/>
<dbReference type="OrthoDB" id="9803714at2"/>
<keyword evidence="4" id="KW-0804">Transcription</keyword>
<dbReference type="GO" id="GO:0003700">
    <property type="term" value="F:DNA-binding transcription factor activity"/>
    <property type="evidence" value="ECO:0007669"/>
    <property type="project" value="InterPro"/>
</dbReference>
<evidence type="ECO:0000256" key="2">
    <source>
        <dbReference type="ARBA" id="ARBA00023015"/>
    </source>
</evidence>
<protein>
    <recommendedName>
        <fullName evidence="5">HTH lysR-type domain-containing protein</fullName>
    </recommendedName>
</protein>
<dbReference type="PATRIC" id="fig|1629550.3.peg.353"/>
<feature type="domain" description="HTH lysR-type" evidence="5">
    <location>
        <begin position="1"/>
        <end position="58"/>
    </location>
</feature>
<dbReference type="AlphaFoldDB" id="A0A0M3DHY1"/>
<gene>
    <name evidence="6" type="ORF">VN21_04395</name>
</gene>
<dbReference type="Pfam" id="PF00126">
    <property type="entry name" value="HTH_1"/>
    <property type="match status" value="1"/>
</dbReference>
<dbReference type="Proteomes" id="UP000034407">
    <property type="component" value="Unassembled WGS sequence"/>
</dbReference>
<dbReference type="InterPro" id="IPR036388">
    <property type="entry name" value="WH-like_DNA-bd_sf"/>
</dbReference>
<dbReference type="GO" id="GO:0000976">
    <property type="term" value="F:transcription cis-regulatory region binding"/>
    <property type="evidence" value="ECO:0007669"/>
    <property type="project" value="TreeGrafter"/>
</dbReference>
<evidence type="ECO:0000259" key="5">
    <source>
        <dbReference type="PROSITE" id="PS50931"/>
    </source>
</evidence>
<dbReference type="RefSeq" id="WP_046822225.1">
    <property type="nucleotide sequence ID" value="NZ_LBBT01000095.1"/>
</dbReference>
<keyword evidence="7" id="KW-1185">Reference proteome</keyword>
<dbReference type="InterPro" id="IPR036390">
    <property type="entry name" value="WH_DNA-bd_sf"/>
</dbReference>
<dbReference type="PRINTS" id="PR00039">
    <property type="entry name" value="HTHLYSR"/>
</dbReference>
<evidence type="ECO:0000313" key="6">
    <source>
        <dbReference type="EMBL" id="KKY02220.1"/>
    </source>
</evidence>
<keyword evidence="2" id="KW-0805">Transcription regulation</keyword>
<evidence type="ECO:0000256" key="3">
    <source>
        <dbReference type="ARBA" id="ARBA00023125"/>
    </source>
</evidence>
<comment type="similarity">
    <text evidence="1">Belongs to the LysR transcriptional regulatory family.</text>
</comment>
<dbReference type="PANTHER" id="PTHR30126:SF40">
    <property type="entry name" value="HTH-TYPE TRANSCRIPTIONAL REGULATOR GLTR"/>
    <property type="match status" value="1"/>
</dbReference>
<dbReference type="InterPro" id="IPR000847">
    <property type="entry name" value="LysR_HTH_N"/>
</dbReference>
<dbReference type="PANTHER" id="PTHR30126">
    <property type="entry name" value="HTH-TYPE TRANSCRIPTIONAL REGULATOR"/>
    <property type="match status" value="1"/>
</dbReference>
<dbReference type="FunFam" id="1.10.10.10:FF:000001">
    <property type="entry name" value="LysR family transcriptional regulator"/>
    <property type="match status" value="1"/>
</dbReference>
<dbReference type="SUPFAM" id="SSF46785">
    <property type="entry name" value="Winged helix' DNA-binding domain"/>
    <property type="match status" value="1"/>
</dbReference>
<dbReference type="PROSITE" id="PS50931">
    <property type="entry name" value="HTH_LYSR"/>
    <property type="match status" value="1"/>
</dbReference>
<evidence type="ECO:0000313" key="7">
    <source>
        <dbReference type="Proteomes" id="UP000034407"/>
    </source>
</evidence>
<comment type="caution">
    <text evidence="6">The sequence shown here is derived from an EMBL/GenBank/DDBJ whole genome shotgun (WGS) entry which is preliminary data.</text>
</comment>
<evidence type="ECO:0000256" key="1">
    <source>
        <dbReference type="ARBA" id="ARBA00009437"/>
    </source>
</evidence>
<dbReference type="EMBL" id="LBBT01000095">
    <property type="protein sequence ID" value="KKY02220.1"/>
    <property type="molecule type" value="Genomic_DNA"/>
</dbReference>
<name>A0A0M3DHY1_9FIRM</name>
<dbReference type="Gene3D" id="1.10.10.10">
    <property type="entry name" value="Winged helix-like DNA-binding domain superfamily/Winged helix DNA-binding domain"/>
    <property type="match status" value="1"/>
</dbReference>
<organism evidence="6 7">
    <name type="scientific">Paraclostridium benzoelyticum</name>
    <dbReference type="NCBI Taxonomy" id="1629550"/>
    <lineage>
        <taxon>Bacteria</taxon>
        <taxon>Bacillati</taxon>
        <taxon>Bacillota</taxon>
        <taxon>Clostridia</taxon>
        <taxon>Peptostreptococcales</taxon>
        <taxon>Peptostreptococcaceae</taxon>
        <taxon>Paraclostridium</taxon>
    </lineage>
</organism>
<evidence type="ECO:0000256" key="4">
    <source>
        <dbReference type="ARBA" id="ARBA00023163"/>
    </source>
</evidence>
<keyword evidence="3" id="KW-0238">DNA-binding</keyword>
<accession>A0A0M3DHY1</accession>
<sequence length="302" mass="34386">MKLEQIVYALEIARCGSISKAAKNLLLTQPNLSSSIKNLEDDIGFKIFQRLPRGVSVTNKGAQFLEYAESICRDVENINSIGSNSNSLTPINFSLSTQSFSYIMDNFLALHSNYNSNITNFKIKHSHYFEVLDDVVRKQSDIGIISISNEHMDLWNKLFKSKNIEFNPLTSGKLHGYILDSHPLFNKEKLVIEDLFEYPLVTCNHDDYNALYSNDFYKNKLSFKNNILVSDYGALIYTMESVNAATIILKLENSYTKLYFDSSHKGRYVNIDVLPEITLGWIKLIDSPISSIASEFIDLITK</sequence>